<dbReference type="SUPFAM" id="SSF88946">
    <property type="entry name" value="Sigma2 domain of RNA polymerase sigma factors"/>
    <property type="match status" value="1"/>
</dbReference>
<dbReference type="EMBL" id="VIWO01000007">
    <property type="protein sequence ID" value="TWF37290.1"/>
    <property type="molecule type" value="Genomic_DNA"/>
</dbReference>
<sequence length="172" mass="20140">MLYRELVIVLSNQAFRVLKDREQVKDIIQEVFISLYTRRDELPEAVNIVGYLNNAVKYKVSNQLRNQLLKENHHRVLIHQAHQQEVVPPLHLEQYELKNKIARSINILPQKCREVFMLSYYGNMGYKAIAQEMGISVKTVEKHMSKALQVLRRELKEEHYLGMLLVAASSLI</sequence>
<evidence type="ECO:0000313" key="7">
    <source>
        <dbReference type="Proteomes" id="UP000320811"/>
    </source>
</evidence>
<dbReference type="RefSeq" id="WP_186452564.1">
    <property type="nucleotide sequence ID" value="NZ_VIWO01000007.1"/>
</dbReference>
<dbReference type="AlphaFoldDB" id="A0A561PGV6"/>
<dbReference type="InterPro" id="IPR039425">
    <property type="entry name" value="RNA_pol_sigma-70-like"/>
</dbReference>
<comment type="similarity">
    <text evidence="1">Belongs to the sigma-70 factor family. ECF subfamily.</text>
</comment>
<dbReference type="Proteomes" id="UP000320811">
    <property type="component" value="Unassembled WGS sequence"/>
</dbReference>
<dbReference type="PANTHER" id="PTHR43133:SF46">
    <property type="entry name" value="RNA POLYMERASE SIGMA-70 FACTOR ECF SUBFAMILY"/>
    <property type="match status" value="1"/>
</dbReference>
<keyword evidence="7" id="KW-1185">Reference proteome</keyword>
<dbReference type="CDD" id="cd06171">
    <property type="entry name" value="Sigma70_r4"/>
    <property type="match status" value="1"/>
</dbReference>
<dbReference type="Gene3D" id="1.10.10.10">
    <property type="entry name" value="Winged helix-like DNA-binding domain superfamily/Winged helix DNA-binding domain"/>
    <property type="match status" value="1"/>
</dbReference>
<dbReference type="InterPro" id="IPR013324">
    <property type="entry name" value="RNA_pol_sigma_r3/r4-like"/>
</dbReference>
<dbReference type="GO" id="GO:0003677">
    <property type="term" value="F:DNA binding"/>
    <property type="evidence" value="ECO:0007669"/>
    <property type="project" value="InterPro"/>
</dbReference>
<dbReference type="SUPFAM" id="SSF88659">
    <property type="entry name" value="Sigma3 and sigma4 domains of RNA polymerase sigma factors"/>
    <property type="match status" value="1"/>
</dbReference>
<dbReference type="NCBIfam" id="TIGR02937">
    <property type="entry name" value="sigma70-ECF"/>
    <property type="match status" value="1"/>
</dbReference>
<evidence type="ECO:0000256" key="4">
    <source>
        <dbReference type="ARBA" id="ARBA00023163"/>
    </source>
</evidence>
<dbReference type="InterPro" id="IPR013249">
    <property type="entry name" value="RNA_pol_sigma70_r4_t2"/>
</dbReference>
<name>A0A561PGV6_9BACT</name>
<evidence type="ECO:0000259" key="5">
    <source>
        <dbReference type="Pfam" id="PF08281"/>
    </source>
</evidence>
<accession>A0A561PGV6</accession>
<dbReference type="InterPro" id="IPR036388">
    <property type="entry name" value="WH-like_DNA-bd_sf"/>
</dbReference>
<dbReference type="GO" id="GO:0006352">
    <property type="term" value="P:DNA-templated transcription initiation"/>
    <property type="evidence" value="ECO:0007669"/>
    <property type="project" value="InterPro"/>
</dbReference>
<evidence type="ECO:0000256" key="1">
    <source>
        <dbReference type="ARBA" id="ARBA00010641"/>
    </source>
</evidence>
<dbReference type="InterPro" id="IPR014327">
    <property type="entry name" value="RNA_pol_sigma70_bacteroid"/>
</dbReference>
<dbReference type="PANTHER" id="PTHR43133">
    <property type="entry name" value="RNA POLYMERASE ECF-TYPE SIGMA FACTO"/>
    <property type="match status" value="1"/>
</dbReference>
<reference evidence="6 7" key="1">
    <citation type="submission" date="2019-06" db="EMBL/GenBank/DDBJ databases">
        <title>Sorghum-associated microbial communities from plants grown in Nebraska, USA.</title>
        <authorList>
            <person name="Schachtman D."/>
        </authorList>
    </citation>
    <scope>NUCLEOTIDE SEQUENCE [LARGE SCALE GENOMIC DNA]</scope>
    <source>
        <strain evidence="6 7">1209</strain>
    </source>
</reference>
<keyword evidence="3" id="KW-0731">Sigma factor</keyword>
<keyword evidence="4" id="KW-0804">Transcription</keyword>
<keyword evidence="2" id="KW-0805">Transcription regulation</keyword>
<dbReference type="NCBIfam" id="TIGR02985">
    <property type="entry name" value="Sig70_bacteroi1"/>
    <property type="match status" value="1"/>
</dbReference>
<evidence type="ECO:0000313" key="6">
    <source>
        <dbReference type="EMBL" id="TWF37290.1"/>
    </source>
</evidence>
<evidence type="ECO:0000256" key="2">
    <source>
        <dbReference type="ARBA" id="ARBA00023015"/>
    </source>
</evidence>
<dbReference type="InterPro" id="IPR014284">
    <property type="entry name" value="RNA_pol_sigma-70_dom"/>
</dbReference>
<evidence type="ECO:0000256" key="3">
    <source>
        <dbReference type="ARBA" id="ARBA00023082"/>
    </source>
</evidence>
<proteinExistence type="inferred from homology"/>
<dbReference type="Gene3D" id="1.10.1740.10">
    <property type="match status" value="1"/>
</dbReference>
<feature type="domain" description="RNA polymerase sigma factor 70 region 4 type 2" evidence="5">
    <location>
        <begin position="100"/>
        <end position="149"/>
    </location>
</feature>
<dbReference type="Pfam" id="PF08281">
    <property type="entry name" value="Sigma70_r4_2"/>
    <property type="match status" value="1"/>
</dbReference>
<organism evidence="6 7">
    <name type="scientific">Chitinophaga polysaccharea</name>
    <dbReference type="NCBI Taxonomy" id="1293035"/>
    <lineage>
        <taxon>Bacteria</taxon>
        <taxon>Pseudomonadati</taxon>
        <taxon>Bacteroidota</taxon>
        <taxon>Chitinophagia</taxon>
        <taxon>Chitinophagales</taxon>
        <taxon>Chitinophagaceae</taxon>
        <taxon>Chitinophaga</taxon>
    </lineage>
</organism>
<comment type="caution">
    <text evidence="6">The sequence shown here is derived from an EMBL/GenBank/DDBJ whole genome shotgun (WGS) entry which is preliminary data.</text>
</comment>
<protein>
    <submittedName>
        <fullName evidence="6">RNA polymerase sigma-70 factor (ECF subfamily)</fullName>
    </submittedName>
</protein>
<dbReference type="InterPro" id="IPR013325">
    <property type="entry name" value="RNA_pol_sigma_r2"/>
</dbReference>
<dbReference type="GO" id="GO:0016987">
    <property type="term" value="F:sigma factor activity"/>
    <property type="evidence" value="ECO:0007669"/>
    <property type="project" value="UniProtKB-KW"/>
</dbReference>
<gene>
    <name evidence="6" type="ORF">FHW36_107216</name>
</gene>